<evidence type="ECO:0000256" key="1">
    <source>
        <dbReference type="SAM" id="Phobius"/>
    </source>
</evidence>
<reference evidence="2" key="1">
    <citation type="submission" date="2016-12" db="EMBL/GenBank/DDBJ databases">
        <title>Whole genome sequencing of Sphingomonas koreensis.</title>
        <authorList>
            <person name="Conlan S."/>
            <person name="Thomas P.J."/>
            <person name="Mullikin J."/>
            <person name="Palmore T.N."/>
            <person name="Frank K.M."/>
            <person name="Segre J.A."/>
        </authorList>
    </citation>
    <scope>NUCLEOTIDE SEQUENCE</scope>
    <source>
        <strain evidence="2">ABOJV</strain>
    </source>
</reference>
<evidence type="ECO:0000313" key="7">
    <source>
        <dbReference type="Proteomes" id="UP000287746"/>
    </source>
</evidence>
<name>A0A1L6JEH5_9SPHN</name>
<gene>
    <name evidence="2" type="ORF">BRX40_19640</name>
    <name evidence="3" type="ORF">CA257_13020</name>
    <name evidence="4" type="ORF">DAH66_11545</name>
</gene>
<reference evidence="3 6" key="3">
    <citation type="submission" date="2018-07" db="EMBL/GenBank/DDBJ databases">
        <title>Genomic and Epidemiologic Investigation of an Indolent Hospital Outbreak.</title>
        <authorList>
            <person name="Johnson R.C."/>
            <person name="Deming C."/>
            <person name="Conlan S."/>
            <person name="Zellmer C.J."/>
            <person name="Michelin A.V."/>
            <person name="Lee-Lin S."/>
            <person name="Thomas P.J."/>
            <person name="Park M."/>
            <person name="Weingarten R.A."/>
            <person name="Less J."/>
            <person name="Dekker J.P."/>
            <person name="Frank K.M."/>
            <person name="Musser K.A."/>
            <person name="Mcquiston J.R."/>
            <person name="Henderson D.K."/>
            <person name="Lau A.F."/>
            <person name="Palmore T.N."/>
            <person name="Segre J.A."/>
        </authorList>
    </citation>
    <scope>NUCLEOTIDE SEQUENCE [LARGE SCALE GENOMIC DNA]</scope>
    <source>
        <strain evidence="4">SK-CDC1_0717</strain>
        <strain evidence="3 6">SK-NIH.Env10_0317</strain>
    </source>
</reference>
<dbReference type="Proteomes" id="UP000185161">
    <property type="component" value="Chromosome"/>
</dbReference>
<dbReference type="EMBL" id="CP018820">
    <property type="protein sequence ID" value="APR54329.1"/>
    <property type="molecule type" value="Genomic_DNA"/>
</dbReference>
<sequence length="65" mass="6449">MDRKPAPKAGSSAPVAGGALLAFSLIAGAVIGVRNGQPSLGFIGGLGVGLALLLIVALIDRARRR</sequence>
<keyword evidence="5" id="KW-1185">Reference proteome</keyword>
<feature type="transmembrane region" description="Helical" evidence="1">
    <location>
        <begin position="39"/>
        <end position="59"/>
    </location>
</feature>
<evidence type="ECO:0000313" key="2">
    <source>
        <dbReference type="EMBL" id="APR54329.1"/>
    </source>
</evidence>
<keyword evidence="1" id="KW-1133">Transmembrane helix</keyword>
<dbReference type="EMBL" id="QQWO01000010">
    <property type="protein sequence ID" value="RSV02107.1"/>
    <property type="molecule type" value="Genomic_DNA"/>
</dbReference>
<keyword evidence="1" id="KW-0812">Transmembrane</keyword>
<proteinExistence type="predicted"/>
<dbReference type="KEGG" id="skr:BRX40_19640"/>
<evidence type="ECO:0000313" key="6">
    <source>
        <dbReference type="Proteomes" id="UP000286681"/>
    </source>
</evidence>
<evidence type="ECO:0000313" key="4">
    <source>
        <dbReference type="EMBL" id="RSY84701.1"/>
    </source>
</evidence>
<organism evidence="2 5">
    <name type="scientific">Sphingomonas koreensis</name>
    <dbReference type="NCBI Taxonomy" id="93064"/>
    <lineage>
        <taxon>Bacteria</taxon>
        <taxon>Pseudomonadati</taxon>
        <taxon>Pseudomonadota</taxon>
        <taxon>Alphaproteobacteria</taxon>
        <taxon>Sphingomonadales</taxon>
        <taxon>Sphingomonadaceae</taxon>
        <taxon>Sphingomonas</taxon>
    </lineage>
</organism>
<feature type="transmembrane region" description="Helical" evidence="1">
    <location>
        <begin position="12"/>
        <end position="33"/>
    </location>
</feature>
<dbReference type="GeneID" id="44134778"/>
<dbReference type="Proteomes" id="UP000286681">
    <property type="component" value="Unassembled WGS sequence"/>
</dbReference>
<reference evidence="7" key="4">
    <citation type="submission" date="2018-07" db="EMBL/GenBank/DDBJ databases">
        <title>Genomic and Epidemiologic Investigation of an Indolent Hospital Outbreak.</title>
        <authorList>
            <person name="Johnson R.C."/>
            <person name="Deming C."/>
            <person name="Conlan S."/>
            <person name="Zellmer C.J."/>
            <person name="Michelin A.V."/>
            <person name="Lee-Lin S.-Q."/>
            <person name="Thomas P.J."/>
            <person name="Park M."/>
            <person name="Weingarten R.A."/>
            <person name="Less J."/>
            <person name="Dekker J.P."/>
            <person name="Frank K.M."/>
            <person name="Musser K.A."/>
            <person name="Mcquiston J.R."/>
            <person name="Henderson D.K."/>
            <person name="Lau A.F."/>
            <person name="Palmore T.N."/>
            <person name="Segre J.A."/>
        </authorList>
    </citation>
    <scope>NUCLEOTIDE SEQUENCE [LARGE SCALE GENOMIC DNA]</scope>
    <source>
        <strain evidence="7">SK-CDC1_0717</strain>
    </source>
</reference>
<reference evidence="5" key="2">
    <citation type="submission" date="2016-12" db="EMBL/GenBank/DDBJ databases">
        <title>Whole genome sequencing of Sphingomonas sp. ABOJV.</title>
        <authorList>
            <person name="Conlan S."/>
            <person name="Thomas P.J."/>
            <person name="Mullikin J."/>
            <person name="Palmore T.N."/>
            <person name="Frank K.M."/>
            <person name="Segre J.A."/>
        </authorList>
    </citation>
    <scope>NUCLEOTIDE SEQUENCE [LARGE SCALE GENOMIC DNA]</scope>
    <source>
        <strain evidence="5">ABOJV</strain>
    </source>
</reference>
<dbReference type="RefSeq" id="WP_066576855.1">
    <property type="nucleotide sequence ID" value="NZ_CP018820.1"/>
</dbReference>
<evidence type="ECO:0000313" key="3">
    <source>
        <dbReference type="EMBL" id="RSV02107.1"/>
    </source>
</evidence>
<keyword evidence="1" id="KW-0472">Membrane</keyword>
<dbReference type="AlphaFoldDB" id="A0A1L6JEH5"/>
<dbReference type="Proteomes" id="UP000287746">
    <property type="component" value="Unassembled WGS sequence"/>
</dbReference>
<accession>A0A1L6JEH5</accession>
<dbReference type="EMBL" id="QQYZ01000009">
    <property type="protein sequence ID" value="RSY84701.1"/>
    <property type="molecule type" value="Genomic_DNA"/>
</dbReference>
<evidence type="ECO:0000313" key="5">
    <source>
        <dbReference type="Proteomes" id="UP000185161"/>
    </source>
</evidence>
<protein>
    <submittedName>
        <fullName evidence="2">Uncharacterized protein</fullName>
    </submittedName>
</protein>